<sequence length="283" mass="32257">MVLEKAFLLWCRGQDEITILMKAVTCAVTALYTQVSFSDPETKKLTHRFLTVFQHPSKILHIIIKFSASPVTFASYELQKIATLGTTGRLFVRAMGLYTGNNLWGDNRSSRSSLVDGFDSLEEGGLRASSSYSREINEHDNEKAIESLHDKVSFLKRLTGDIHEEVESHNQLLDRVGNKMDASRGMMMGTMDRFKKVFEKKSTRKTCTYVGYFTVAFIFIYYLIRFINKTSIYFAGCLDILLLGRPVLLKAHMFDLLMDVWNVVFLGKNENSDGFTKTRASYV</sequence>
<dbReference type="GO" id="GO:0015031">
    <property type="term" value="P:protein transport"/>
    <property type="evidence" value="ECO:0007669"/>
    <property type="project" value="UniProtKB-KW"/>
</dbReference>
<keyword evidence="7 13" id="KW-1133">Transmembrane helix</keyword>
<comment type="similarity">
    <text evidence="11">Belongs to the BET1 family.</text>
</comment>
<organism evidence="15 16">
    <name type="scientific">Sphenostylis stenocarpa</name>
    <dbReference type="NCBI Taxonomy" id="92480"/>
    <lineage>
        <taxon>Eukaryota</taxon>
        <taxon>Viridiplantae</taxon>
        <taxon>Streptophyta</taxon>
        <taxon>Embryophyta</taxon>
        <taxon>Tracheophyta</taxon>
        <taxon>Spermatophyta</taxon>
        <taxon>Magnoliopsida</taxon>
        <taxon>eudicotyledons</taxon>
        <taxon>Gunneridae</taxon>
        <taxon>Pentapetalae</taxon>
        <taxon>rosids</taxon>
        <taxon>fabids</taxon>
        <taxon>Fabales</taxon>
        <taxon>Fabaceae</taxon>
        <taxon>Papilionoideae</taxon>
        <taxon>50 kb inversion clade</taxon>
        <taxon>NPAAA clade</taxon>
        <taxon>indigoferoid/millettioid clade</taxon>
        <taxon>Phaseoleae</taxon>
        <taxon>Sphenostylis</taxon>
    </lineage>
</organism>
<evidence type="ECO:0000256" key="3">
    <source>
        <dbReference type="ARBA" id="ARBA00022448"/>
    </source>
</evidence>
<evidence type="ECO:0000256" key="13">
    <source>
        <dbReference type="SAM" id="Phobius"/>
    </source>
</evidence>
<dbReference type="Gramene" id="rna-AYBTSS11_LOCUS21035">
    <property type="protein sequence ID" value="CAJ1967163.1"/>
    <property type="gene ID" value="gene-AYBTSS11_LOCUS21035"/>
</dbReference>
<comment type="function">
    <text evidence="12">Required for vesicular transport from the ER to the Golgi complex. Functions as a SNARE associated with ER-derived vesicles.</text>
</comment>
<keyword evidence="5" id="KW-0256">Endoplasmic reticulum</keyword>
<dbReference type="Gene3D" id="1.20.5.110">
    <property type="match status" value="1"/>
</dbReference>
<dbReference type="PANTHER" id="PTHR12791">
    <property type="entry name" value="GOLGI SNARE BET1-RELATED"/>
    <property type="match status" value="1"/>
</dbReference>
<keyword evidence="3" id="KW-0813">Transport</keyword>
<name>A0AA86VZL9_9FABA</name>
<comment type="subcellular location">
    <subcellularLocation>
        <location evidence="1">Endoplasmic reticulum membrane</location>
        <topology evidence="1">Single-pass type IV membrane protein</topology>
    </subcellularLocation>
    <subcellularLocation>
        <location evidence="2">Golgi apparatus membrane</location>
        <topology evidence="2">Single-pass type IV membrane protein</topology>
    </subcellularLocation>
</comment>
<gene>
    <name evidence="15" type="ORF">AYBTSS11_LOCUS21035</name>
</gene>
<dbReference type="GO" id="GO:0000139">
    <property type="term" value="C:Golgi membrane"/>
    <property type="evidence" value="ECO:0007669"/>
    <property type="project" value="UniProtKB-SubCell"/>
</dbReference>
<keyword evidence="9" id="KW-0175">Coiled coil</keyword>
<evidence type="ECO:0000256" key="5">
    <source>
        <dbReference type="ARBA" id="ARBA00022824"/>
    </source>
</evidence>
<protein>
    <recommendedName>
        <fullName evidence="14">t-SNARE coiled-coil homology domain-containing protein</fullName>
    </recommendedName>
</protein>
<dbReference type="AlphaFoldDB" id="A0AA86VZL9"/>
<dbReference type="FunFam" id="1.20.5.110:FF:000033">
    <property type="entry name" value="bet1-like SNARE 1-1"/>
    <property type="match status" value="1"/>
</dbReference>
<dbReference type="InterPro" id="IPR039899">
    <property type="entry name" value="BET1_SNARE"/>
</dbReference>
<keyword evidence="16" id="KW-1185">Reference proteome</keyword>
<feature type="domain" description="T-SNARE coiled-coil homology" evidence="14">
    <location>
        <begin position="135"/>
        <end position="197"/>
    </location>
</feature>
<dbReference type="Proteomes" id="UP001189624">
    <property type="component" value="Chromosome 7"/>
</dbReference>
<dbReference type="CDD" id="cd15853">
    <property type="entry name" value="SNARE_Bet1"/>
    <property type="match status" value="1"/>
</dbReference>
<evidence type="ECO:0000256" key="11">
    <source>
        <dbReference type="ARBA" id="ARBA00037962"/>
    </source>
</evidence>
<dbReference type="InterPro" id="IPR000727">
    <property type="entry name" value="T_SNARE_dom"/>
</dbReference>
<evidence type="ECO:0000256" key="7">
    <source>
        <dbReference type="ARBA" id="ARBA00022989"/>
    </source>
</evidence>
<dbReference type="GO" id="GO:0005789">
    <property type="term" value="C:endoplasmic reticulum membrane"/>
    <property type="evidence" value="ECO:0007669"/>
    <property type="project" value="UniProtKB-SubCell"/>
</dbReference>
<evidence type="ECO:0000256" key="10">
    <source>
        <dbReference type="ARBA" id="ARBA00023136"/>
    </source>
</evidence>
<feature type="transmembrane region" description="Helical" evidence="13">
    <location>
        <begin position="206"/>
        <end position="224"/>
    </location>
</feature>
<evidence type="ECO:0000259" key="14">
    <source>
        <dbReference type="PROSITE" id="PS50192"/>
    </source>
</evidence>
<evidence type="ECO:0000256" key="8">
    <source>
        <dbReference type="ARBA" id="ARBA00023034"/>
    </source>
</evidence>
<evidence type="ECO:0000256" key="2">
    <source>
        <dbReference type="ARBA" id="ARBA00004409"/>
    </source>
</evidence>
<keyword evidence="4 13" id="KW-0812">Transmembrane</keyword>
<dbReference type="EMBL" id="OY731404">
    <property type="protein sequence ID" value="CAJ1967163.1"/>
    <property type="molecule type" value="Genomic_DNA"/>
</dbReference>
<dbReference type="PROSITE" id="PS50192">
    <property type="entry name" value="T_SNARE"/>
    <property type="match status" value="1"/>
</dbReference>
<keyword evidence="8" id="KW-0333">Golgi apparatus</keyword>
<evidence type="ECO:0000256" key="12">
    <source>
        <dbReference type="ARBA" id="ARBA00060029"/>
    </source>
</evidence>
<accession>A0AA86VZL9</accession>
<evidence type="ECO:0000313" key="15">
    <source>
        <dbReference type="EMBL" id="CAJ1967163.1"/>
    </source>
</evidence>
<keyword evidence="10 13" id="KW-0472">Membrane</keyword>
<reference evidence="15" key="1">
    <citation type="submission" date="2023-10" db="EMBL/GenBank/DDBJ databases">
        <authorList>
            <person name="Domelevo Entfellner J.-B."/>
        </authorList>
    </citation>
    <scope>NUCLEOTIDE SEQUENCE</scope>
</reference>
<evidence type="ECO:0000256" key="1">
    <source>
        <dbReference type="ARBA" id="ARBA00004163"/>
    </source>
</evidence>
<feature type="transmembrane region" description="Helical" evidence="13">
    <location>
        <begin position="230"/>
        <end position="248"/>
    </location>
</feature>
<evidence type="ECO:0000313" key="16">
    <source>
        <dbReference type="Proteomes" id="UP001189624"/>
    </source>
</evidence>
<dbReference type="SUPFAM" id="SSF58038">
    <property type="entry name" value="SNARE fusion complex"/>
    <property type="match status" value="1"/>
</dbReference>
<evidence type="ECO:0000256" key="4">
    <source>
        <dbReference type="ARBA" id="ARBA00022692"/>
    </source>
</evidence>
<proteinExistence type="inferred from homology"/>
<keyword evidence="6" id="KW-0653">Protein transport</keyword>
<evidence type="ECO:0000256" key="9">
    <source>
        <dbReference type="ARBA" id="ARBA00023054"/>
    </source>
</evidence>
<evidence type="ECO:0000256" key="6">
    <source>
        <dbReference type="ARBA" id="ARBA00022927"/>
    </source>
</evidence>